<reference evidence="1" key="1">
    <citation type="submission" date="2018-09" db="EMBL/GenBank/DDBJ databases">
        <title>Murine metabolic-syndrome-specific gut microbial biobank.</title>
        <authorList>
            <person name="Liu C."/>
        </authorList>
    </citation>
    <scope>NUCLEOTIDE SEQUENCE</scope>
    <source>
        <strain evidence="1">D42-62</strain>
    </source>
</reference>
<accession>A0A9X5BEA2</accession>
<dbReference type="EMBL" id="QZDT01000006">
    <property type="protein sequence ID" value="NBJ92226.1"/>
    <property type="molecule type" value="Genomic_DNA"/>
</dbReference>
<evidence type="ECO:0000313" key="2">
    <source>
        <dbReference type="Proteomes" id="UP001154420"/>
    </source>
</evidence>
<protein>
    <submittedName>
        <fullName evidence="1">Uncharacterized protein</fullName>
    </submittedName>
</protein>
<evidence type="ECO:0000313" key="1">
    <source>
        <dbReference type="EMBL" id="NBJ92226.1"/>
    </source>
</evidence>
<dbReference type="AlphaFoldDB" id="A0A9X5BEA2"/>
<organism evidence="1 2">
    <name type="scientific">Parablautia muri</name>
    <dbReference type="NCBI Taxonomy" id="2320879"/>
    <lineage>
        <taxon>Bacteria</taxon>
        <taxon>Bacillati</taxon>
        <taxon>Bacillota</taxon>
        <taxon>Clostridia</taxon>
        <taxon>Lachnospirales</taxon>
        <taxon>Lachnospiraceae</taxon>
        <taxon>Parablautia</taxon>
    </lineage>
</organism>
<dbReference type="Proteomes" id="UP001154420">
    <property type="component" value="Unassembled WGS sequence"/>
</dbReference>
<gene>
    <name evidence="1" type="ORF">D5281_06365</name>
</gene>
<name>A0A9X5BEA2_9FIRM</name>
<comment type="caution">
    <text evidence="1">The sequence shown here is derived from an EMBL/GenBank/DDBJ whole genome shotgun (WGS) entry which is preliminary data.</text>
</comment>
<dbReference type="RefSeq" id="WP_160559315.1">
    <property type="nucleotide sequence ID" value="NZ_QZDT01000006.1"/>
</dbReference>
<keyword evidence="2" id="KW-1185">Reference proteome</keyword>
<sequence length="65" mass="7603">MAIKKYRCRINWLNGCEFFDVIVKANSERKARIIAKEKVIKEKGYHFFMVCGCEEITEDSANGNR</sequence>
<proteinExistence type="predicted"/>